<reference evidence="1" key="1">
    <citation type="submission" date="2022-03" db="EMBL/GenBank/DDBJ databases">
        <authorList>
            <person name="Sayadi A."/>
        </authorList>
    </citation>
    <scope>NUCLEOTIDE SEQUENCE</scope>
</reference>
<evidence type="ECO:0000313" key="1">
    <source>
        <dbReference type="EMBL" id="CAH1994283.1"/>
    </source>
</evidence>
<name>A0A9P0LJP1_ACAOB</name>
<comment type="caution">
    <text evidence="1">The sequence shown here is derived from an EMBL/GenBank/DDBJ whole genome shotgun (WGS) entry which is preliminary data.</text>
</comment>
<sequence length="120" mass="12024">MANAAAGVDGSANIARSGATKVTMDKNAWRSAGAMIHVQSAPTALNANQSVAARMAALAIPRLASVTARTVGRDRCVPTGVHSGTGVSIARNCATAITAHPVTISMDLASVNLDSPETGV</sequence>
<evidence type="ECO:0000313" key="2">
    <source>
        <dbReference type="Proteomes" id="UP001152888"/>
    </source>
</evidence>
<gene>
    <name evidence="1" type="ORF">ACAOBT_LOCUS22036</name>
</gene>
<proteinExistence type="predicted"/>
<dbReference type="Proteomes" id="UP001152888">
    <property type="component" value="Unassembled WGS sequence"/>
</dbReference>
<protein>
    <submittedName>
        <fullName evidence="1">Uncharacterized protein</fullName>
    </submittedName>
</protein>
<accession>A0A9P0LJP1</accession>
<dbReference type="EMBL" id="CAKOFQ010007196">
    <property type="protein sequence ID" value="CAH1994283.1"/>
    <property type="molecule type" value="Genomic_DNA"/>
</dbReference>
<dbReference type="AlphaFoldDB" id="A0A9P0LJP1"/>
<organism evidence="1 2">
    <name type="scientific">Acanthoscelides obtectus</name>
    <name type="common">Bean weevil</name>
    <name type="synonym">Bruchus obtectus</name>
    <dbReference type="NCBI Taxonomy" id="200917"/>
    <lineage>
        <taxon>Eukaryota</taxon>
        <taxon>Metazoa</taxon>
        <taxon>Ecdysozoa</taxon>
        <taxon>Arthropoda</taxon>
        <taxon>Hexapoda</taxon>
        <taxon>Insecta</taxon>
        <taxon>Pterygota</taxon>
        <taxon>Neoptera</taxon>
        <taxon>Endopterygota</taxon>
        <taxon>Coleoptera</taxon>
        <taxon>Polyphaga</taxon>
        <taxon>Cucujiformia</taxon>
        <taxon>Chrysomeloidea</taxon>
        <taxon>Chrysomelidae</taxon>
        <taxon>Bruchinae</taxon>
        <taxon>Bruchini</taxon>
        <taxon>Acanthoscelides</taxon>
    </lineage>
</organism>
<keyword evidence="2" id="KW-1185">Reference proteome</keyword>